<proteinExistence type="predicted"/>
<keyword evidence="12" id="KW-1185">Reference proteome</keyword>
<dbReference type="Proteomes" id="UP000281553">
    <property type="component" value="Unassembled WGS sequence"/>
</dbReference>
<organism evidence="11 12">
    <name type="scientific">Dibothriocephalus latus</name>
    <name type="common">Fish tapeworm</name>
    <name type="synonym">Diphyllobothrium latum</name>
    <dbReference type="NCBI Taxonomy" id="60516"/>
    <lineage>
        <taxon>Eukaryota</taxon>
        <taxon>Metazoa</taxon>
        <taxon>Spiralia</taxon>
        <taxon>Lophotrochozoa</taxon>
        <taxon>Platyhelminthes</taxon>
        <taxon>Cestoda</taxon>
        <taxon>Eucestoda</taxon>
        <taxon>Diphyllobothriidea</taxon>
        <taxon>Diphyllobothriidae</taxon>
        <taxon>Dibothriocephalus</taxon>
    </lineage>
</organism>
<evidence type="ECO:0000256" key="1">
    <source>
        <dbReference type="ARBA" id="ARBA00004138"/>
    </source>
</evidence>
<evidence type="ECO:0000256" key="10">
    <source>
        <dbReference type="SAM" id="MobiDB-lite"/>
    </source>
</evidence>
<dbReference type="OrthoDB" id="1935234at2759"/>
<name>A0A3P7MCR4_DIBLA</name>
<evidence type="ECO:0000313" key="12">
    <source>
        <dbReference type="Proteomes" id="UP000281553"/>
    </source>
</evidence>
<protein>
    <submittedName>
        <fullName evidence="11">Uncharacterized protein</fullName>
    </submittedName>
</protein>
<keyword evidence="3" id="KW-0963">Cytoplasm</keyword>
<keyword evidence="4" id="KW-0853">WD repeat</keyword>
<evidence type="ECO:0000256" key="6">
    <source>
        <dbReference type="ARBA" id="ARBA00023054"/>
    </source>
</evidence>
<feature type="region of interest" description="Disordered" evidence="10">
    <location>
        <begin position="184"/>
        <end position="208"/>
    </location>
</feature>
<evidence type="ECO:0000256" key="9">
    <source>
        <dbReference type="SAM" id="Coils"/>
    </source>
</evidence>
<evidence type="ECO:0000256" key="2">
    <source>
        <dbReference type="ARBA" id="ARBA00004245"/>
    </source>
</evidence>
<dbReference type="GO" id="GO:0005929">
    <property type="term" value="C:cilium"/>
    <property type="evidence" value="ECO:0007669"/>
    <property type="project" value="UniProtKB-SubCell"/>
</dbReference>
<sequence length="208" mass="23757">MDRQLHFMQAAKAKREKRQAEWDALYAKKPPNNYEDPVDVAAIKYVRENMGDYKLKSSPNYTVPEHERRTAKKTRLVLLSTMRQLSERQADFNQRVLRLRDKKANIIQQLRLLDEELAKVSSALPESAIVVRLKISDLDDEEFPERLAHLTPHSKDSQAGICTKLPSHGTKLIFDITDEKLINFKNRIDPPPPGPNDATAKKPAPPAV</sequence>
<evidence type="ECO:0000256" key="7">
    <source>
        <dbReference type="ARBA" id="ARBA00023212"/>
    </source>
</evidence>
<dbReference type="AlphaFoldDB" id="A0A3P7MCR4"/>
<reference evidence="11 12" key="1">
    <citation type="submission" date="2018-11" db="EMBL/GenBank/DDBJ databases">
        <authorList>
            <consortium name="Pathogen Informatics"/>
        </authorList>
    </citation>
    <scope>NUCLEOTIDE SEQUENCE [LARGE SCALE GENOMIC DNA]</scope>
</reference>
<evidence type="ECO:0000256" key="8">
    <source>
        <dbReference type="ARBA" id="ARBA00023273"/>
    </source>
</evidence>
<dbReference type="PANTHER" id="PTHR14885">
    <property type="entry name" value="CILIA- AND FLAGELLA-ASSOCIATED PROTEIN 43-RELATED"/>
    <property type="match status" value="1"/>
</dbReference>
<keyword evidence="7" id="KW-0206">Cytoskeleton</keyword>
<evidence type="ECO:0000256" key="5">
    <source>
        <dbReference type="ARBA" id="ARBA00022737"/>
    </source>
</evidence>
<keyword evidence="6 9" id="KW-0175">Coiled coil</keyword>
<evidence type="ECO:0000313" key="11">
    <source>
        <dbReference type="EMBL" id="VDN21337.1"/>
    </source>
</evidence>
<comment type="subcellular location">
    <subcellularLocation>
        <location evidence="1">Cell projection</location>
        <location evidence="1">Cilium</location>
    </subcellularLocation>
    <subcellularLocation>
        <location evidence="2">Cytoplasm</location>
        <location evidence="2">Cytoskeleton</location>
    </subcellularLocation>
</comment>
<accession>A0A3P7MCR4</accession>
<gene>
    <name evidence="11" type="ORF">DILT_LOCUS13814</name>
</gene>
<evidence type="ECO:0000256" key="4">
    <source>
        <dbReference type="ARBA" id="ARBA00022574"/>
    </source>
</evidence>
<dbReference type="EMBL" id="UYRU01071695">
    <property type="protein sequence ID" value="VDN21337.1"/>
    <property type="molecule type" value="Genomic_DNA"/>
</dbReference>
<feature type="coiled-coil region" evidence="9">
    <location>
        <begin position="82"/>
        <end position="116"/>
    </location>
</feature>
<evidence type="ECO:0000256" key="3">
    <source>
        <dbReference type="ARBA" id="ARBA00022490"/>
    </source>
</evidence>
<dbReference type="PANTHER" id="PTHR14885:SF3">
    <property type="entry name" value="CILIA- AND FLAGELLA-ASSOCIATED PROTEIN 44"/>
    <property type="match status" value="1"/>
</dbReference>
<dbReference type="GO" id="GO:0005856">
    <property type="term" value="C:cytoskeleton"/>
    <property type="evidence" value="ECO:0007669"/>
    <property type="project" value="UniProtKB-SubCell"/>
</dbReference>
<keyword evidence="8" id="KW-0966">Cell projection</keyword>
<keyword evidence="5" id="KW-0677">Repeat</keyword>